<gene>
    <name evidence="2" type="ORF">SAMN06296052_10262</name>
</gene>
<dbReference type="EMBL" id="FZOQ01000002">
    <property type="protein sequence ID" value="SNS09342.1"/>
    <property type="molecule type" value="Genomic_DNA"/>
</dbReference>
<feature type="signal peptide" evidence="1">
    <location>
        <begin position="1"/>
        <end position="22"/>
    </location>
</feature>
<reference evidence="3" key="1">
    <citation type="submission" date="2017-06" db="EMBL/GenBank/DDBJ databases">
        <authorList>
            <person name="Varghese N."/>
            <person name="Submissions S."/>
        </authorList>
    </citation>
    <scope>NUCLEOTIDE SEQUENCE [LARGE SCALE GENOMIC DNA]</scope>
    <source>
        <strain evidence="3">NKM1</strain>
    </source>
</reference>
<evidence type="ECO:0000313" key="2">
    <source>
        <dbReference type="EMBL" id="SNS09342.1"/>
    </source>
</evidence>
<dbReference type="OrthoDB" id="652507at2"/>
<dbReference type="Proteomes" id="UP000198432">
    <property type="component" value="Unassembled WGS sequence"/>
</dbReference>
<accession>A0A239BNX0</accession>
<evidence type="ECO:0008006" key="4">
    <source>
        <dbReference type="Google" id="ProtNLM"/>
    </source>
</evidence>
<dbReference type="RefSeq" id="WP_089317555.1">
    <property type="nucleotide sequence ID" value="NZ_FZOQ01000002.1"/>
</dbReference>
<proteinExistence type="predicted"/>
<organism evidence="2 3">
    <name type="scientific">Pontibacter ummariensis</name>
    <dbReference type="NCBI Taxonomy" id="1610492"/>
    <lineage>
        <taxon>Bacteria</taxon>
        <taxon>Pseudomonadati</taxon>
        <taxon>Bacteroidota</taxon>
        <taxon>Cytophagia</taxon>
        <taxon>Cytophagales</taxon>
        <taxon>Hymenobacteraceae</taxon>
        <taxon>Pontibacter</taxon>
    </lineage>
</organism>
<name>A0A239BNX0_9BACT</name>
<keyword evidence="3" id="KW-1185">Reference proteome</keyword>
<evidence type="ECO:0000313" key="3">
    <source>
        <dbReference type="Proteomes" id="UP000198432"/>
    </source>
</evidence>
<sequence length="203" mass="23075">MVLFYRRLWLALAAGVCCTLNSCLLVTEVVPNIADELNPAPALVTYTLKKGGHYADYKPIRILSTARMKFQVTFDSTAIYTTTLKKNQGDINKLYGMSDCRTDHHTNSARFGWRWYKEQLELLAYTYKDKELSYELIGAVPIGEPITCELRMEKQQYVFEANGKRITMPRGCSGEADGLQLYPYFGGNEAAPHDITIKIRELL</sequence>
<evidence type="ECO:0000256" key="1">
    <source>
        <dbReference type="SAM" id="SignalP"/>
    </source>
</evidence>
<feature type="chain" id="PRO_5013099627" description="Lipoprotein" evidence="1">
    <location>
        <begin position="23"/>
        <end position="203"/>
    </location>
</feature>
<keyword evidence="1" id="KW-0732">Signal</keyword>
<protein>
    <recommendedName>
        <fullName evidence="4">Lipoprotein</fullName>
    </recommendedName>
</protein>
<dbReference type="AlphaFoldDB" id="A0A239BNX0"/>